<dbReference type="Proteomes" id="UP000799324">
    <property type="component" value="Unassembled WGS sequence"/>
</dbReference>
<gene>
    <name evidence="1" type="ORF">K491DRAFT_634022</name>
</gene>
<keyword evidence="2" id="KW-1185">Reference proteome</keyword>
<evidence type="ECO:0000313" key="1">
    <source>
        <dbReference type="EMBL" id="KAF2653315.1"/>
    </source>
</evidence>
<dbReference type="AlphaFoldDB" id="A0A6A6T018"/>
<sequence>MKLDITRKIAQTNATLAESWAILQMSAERSVGVVGKRAIYEVIAMMRASNVGSFAPLNARC</sequence>
<proteinExistence type="predicted"/>
<protein>
    <submittedName>
        <fullName evidence="1">Uncharacterized protein</fullName>
    </submittedName>
</protein>
<reference evidence="1" key="1">
    <citation type="journal article" date="2020" name="Stud. Mycol.">
        <title>101 Dothideomycetes genomes: a test case for predicting lifestyles and emergence of pathogens.</title>
        <authorList>
            <person name="Haridas S."/>
            <person name="Albert R."/>
            <person name="Binder M."/>
            <person name="Bloem J."/>
            <person name="Labutti K."/>
            <person name="Salamov A."/>
            <person name="Andreopoulos B."/>
            <person name="Baker S."/>
            <person name="Barry K."/>
            <person name="Bills G."/>
            <person name="Bluhm B."/>
            <person name="Cannon C."/>
            <person name="Castanera R."/>
            <person name="Culley D."/>
            <person name="Daum C."/>
            <person name="Ezra D."/>
            <person name="Gonzalez J."/>
            <person name="Henrissat B."/>
            <person name="Kuo A."/>
            <person name="Liang C."/>
            <person name="Lipzen A."/>
            <person name="Lutzoni F."/>
            <person name="Magnuson J."/>
            <person name="Mondo S."/>
            <person name="Nolan M."/>
            <person name="Ohm R."/>
            <person name="Pangilinan J."/>
            <person name="Park H.-J."/>
            <person name="Ramirez L."/>
            <person name="Alfaro M."/>
            <person name="Sun H."/>
            <person name="Tritt A."/>
            <person name="Yoshinaga Y."/>
            <person name="Zwiers L.-H."/>
            <person name="Turgeon B."/>
            <person name="Goodwin S."/>
            <person name="Spatafora J."/>
            <person name="Crous P."/>
            <person name="Grigoriev I."/>
        </authorList>
    </citation>
    <scope>NUCLEOTIDE SEQUENCE</scope>
    <source>
        <strain evidence="1">CBS 122681</strain>
    </source>
</reference>
<accession>A0A6A6T018</accession>
<dbReference type="EMBL" id="MU004383">
    <property type="protein sequence ID" value="KAF2653315.1"/>
    <property type="molecule type" value="Genomic_DNA"/>
</dbReference>
<evidence type="ECO:0000313" key="2">
    <source>
        <dbReference type="Proteomes" id="UP000799324"/>
    </source>
</evidence>
<name>A0A6A6T018_9PLEO</name>
<organism evidence="1 2">
    <name type="scientific">Lophiostoma macrostomum CBS 122681</name>
    <dbReference type="NCBI Taxonomy" id="1314788"/>
    <lineage>
        <taxon>Eukaryota</taxon>
        <taxon>Fungi</taxon>
        <taxon>Dikarya</taxon>
        <taxon>Ascomycota</taxon>
        <taxon>Pezizomycotina</taxon>
        <taxon>Dothideomycetes</taxon>
        <taxon>Pleosporomycetidae</taxon>
        <taxon>Pleosporales</taxon>
        <taxon>Lophiostomataceae</taxon>
        <taxon>Lophiostoma</taxon>
    </lineage>
</organism>